<keyword evidence="4" id="KW-1185">Reference proteome</keyword>
<feature type="chain" id="PRO_5046476209" evidence="1">
    <location>
        <begin position="21"/>
        <end position="645"/>
    </location>
</feature>
<dbReference type="InterPro" id="IPR018392">
    <property type="entry name" value="LysM"/>
</dbReference>
<name>A0ABV5GT85_9FLAO</name>
<dbReference type="Proteomes" id="UP001589607">
    <property type="component" value="Unassembled WGS sequence"/>
</dbReference>
<gene>
    <name evidence="3" type="ORF">ACFFVF_19020</name>
</gene>
<dbReference type="SUPFAM" id="SSF53822">
    <property type="entry name" value="Periplasmic binding protein-like I"/>
    <property type="match status" value="1"/>
</dbReference>
<dbReference type="PROSITE" id="PS51782">
    <property type="entry name" value="LYSM"/>
    <property type="match status" value="4"/>
</dbReference>
<evidence type="ECO:0000313" key="3">
    <source>
        <dbReference type="EMBL" id="MFB9098604.1"/>
    </source>
</evidence>
<dbReference type="SUPFAM" id="SSF54106">
    <property type="entry name" value="LysM domain"/>
    <property type="match status" value="4"/>
</dbReference>
<proteinExistence type="predicted"/>
<keyword evidence="1" id="KW-0732">Signal</keyword>
<dbReference type="CDD" id="cd00118">
    <property type="entry name" value="LysM"/>
    <property type="match status" value="4"/>
</dbReference>
<dbReference type="Pfam" id="PF01476">
    <property type="entry name" value="LysM"/>
    <property type="match status" value="4"/>
</dbReference>
<dbReference type="SMART" id="SM00257">
    <property type="entry name" value="LysM"/>
    <property type="match status" value="4"/>
</dbReference>
<reference evidence="3 4" key="1">
    <citation type="submission" date="2024-09" db="EMBL/GenBank/DDBJ databases">
        <authorList>
            <person name="Sun Q."/>
            <person name="Mori K."/>
        </authorList>
    </citation>
    <scope>NUCLEOTIDE SEQUENCE [LARGE SCALE GENOMIC DNA]</scope>
    <source>
        <strain evidence="3 4">CECT 7955</strain>
    </source>
</reference>
<feature type="domain" description="LysM" evidence="2">
    <location>
        <begin position="26"/>
        <end position="69"/>
    </location>
</feature>
<feature type="domain" description="LysM" evidence="2">
    <location>
        <begin position="84"/>
        <end position="128"/>
    </location>
</feature>
<organism evidence="3 4">
    <name type="scientific">Flavobacterium jumunjinense</name>
    <dbReference type="NCBI Taxonomy" id="998845"/>
    <lineage>
        <taxon>Bacteria</taxon>
        <taxon>Pseudomonadati</taxon>
        <taxon>Bacteroidota</taxon>
        <taxon>Flavobacteriia</taxon>
        <taxon>Flavobacteriales</taxon>
        <taxon>Flavobacteriaceae</taxon>
        <taxon>Flavobacterium</taxon>
    </lineage>
</organism>
<evidence type="ECO:0000256" key="1">
    <source>
        <dbReference type="SAM" id="SignalP"/>
    </source>
</evidence>
<dbReference type="RefSeq" id="WP_236458757.1">
    <property type="nucleotide sequence ID" value="NZ_CBCSGE010000001.1"/>
</dbReference>
<sequence>MRIFKLLIVFFFFSSCVAKAKQDSFIKHNVEKGETIYSVARKYQITPFDIYRLNPDAKNGIVENTILLIPRKSTPILKQEVKTIVHEVKAKETLYSIAKEYEVTVAQLEEWNAELLKDGLKKGQEIIVSKEDLPLNESYVEVKNVKNVTETFSHKVLPQETIYGIATKYNISMDDLVSQNPDVKEGLKEGMILTLKKETVKSSTAINGTNVYAVKSGETLYSLSKKINVSQEELIKSNPDLADGLKEGMILKLPSTGKSQSTISLPVNPIKKDSLIVFAPKNLVSLADSINVEQQRNLVLLLPFNMERISADSDKSTKQLIKGDNFLNLTLDFYSGALMAIDSAKVLGLPVNIKVLNIESDRTSSNIAKIIEENDFSKVDAVIGPFQNSHVETTAQLLSKYNTPVISPLSKEVGMKLPNLYNAVPTEKYMMDKLFNYFKEKEGNVIAVVSTKKKSAKEYLTGNYPEVKYPEFADNGSVDLNSLKTLLVKGKKNFVIIESQTTNQILNTTNFLKKLKEDFDIQLVVLKLYDTLEVIDIPISNLTELNMMFPSNKKEGESDADKIFEMKYRRLNGISPTGAASKGFDVTFDTLLRICQKEGYAKSIEKVKTEYYENTFDYVNDNGNIINNGVYLMYYDTDLTIKQVK</sequence>
<dbReference type="EMBL" id="JBHMEY010000094">
    <property type="protein sequence ID" value="MFB9098604.1"/>
    <property type="molecule type" value="Genomic_DNA"/>
</dbReference>
<accession>A0ABV5GT85</accession>
<evidence type="ECO:0000313" key="4">
    <source>
        <dbReference type="Proteomes" id="UP001589607"/>
    </source>
</evidence>
<dbReference type="PANTHER" id="PTHR33734:SF22">
    <property type="entry name" value="MEMBRANE-BOUND LYTIC MUREIN TRANSGLYCOSYLASE D"/>
    <property type="match status" value="1"/>
</dbReference>
<dbReference type="PANTHER" id="PTHR33734">
    <property type="entry name" value="LYSM DOMAIN-CONTAINING GPI-ANCHORED PROTEIN 2"/>
    <property type="match status" value="1"/>
</dbReference>
<comment type="caution">
    <text evidence="3">The sequence shown here is derived from an EMBL/GenBank/DDBJ whole genome shotgun (WGS) entry which is preliminary data.</text>
</comment>
<protein>
    <submittedName>
        <fullName evidence="3">LysM peptidoglycan-binding domain-containing protein</fullName>
    </submittedName>
</protein>
<dbReference type="Gene3D" id="3.40.50.2300">
    <property type="match status" value="1"/>
</dbReference>
<dbReference type="InterPro" id="IPR036779">
    <property type="entry name" value="LysM_dom_sf"/>
</dbReference>
<feature type="domain" description="LysM" evidence="2">
    <location>
        <begin position="152"/>
        <end position="195"/>
    </location>
</feature>
<evidence type="ECO:0000259" key="2">
    <source>
        <dbReference type="PROSITE" id="PS51782"/>
    </source>
</evidence>
<dbReference type="Gene3D" id="3.10.350.10">
    <property type="entry name" value="LysM domain"/>
    <property type="match status" value="4"/>
</dbReference>
<dbReference type="InterPro" id="IPR028082">
    <property type="entry name" value="Peripla_BP_I"/>
</dbReference>
<dbReference type="PROSITE" id="PS51257">
    <property type="entry name" value="PROKAR_LIPOPROTEIN"/>
    <property type="match status" value="1"/>
</dbReference>
<feature type="signal peptide" evidence="1">
    <location>
        <begin position="1"/>
        <end position="20"/>
    </location>
</feature>
<feature type="domain" description="LysM" evidence="2">
    <location>
        <begin position="210"/>
        <end position="253"/>
    </location>
</feature>